<evidence type="ECO:0000313" key="1">
    <source>
        <dbReference type="EMBL" id="OHA14869.1"/>
    </source>
</evidence>
<proteinExistence type="predicted"/>
<dbReference type="AlphaFoldDB" id="A0A1G2LVF9"/>
<sequence length="130" mass="14703">MREMREVTKDEIRNEIDEFESALKNPGFPELFDTVRPSILADATFVLAITTGGCKVILTGKVAEVSYQHTSIFITLQTDGKFFGKDGTFHYLCGFFYDSYGPLGWIPDFVGGRIPEGVYCQIKFFVPYSF</sequence>
<dbReference type="EMBL" id="MHQY01000001">
    <property type="protein sequence ID" value="OHA14869.1"/>
    <property type="molecule type" value="Genomic_DNA"/>
</dbReference>
<protein>
    <submittedName>
        <fullName evidence="1">Uncharacterized protein</fullName>
    </submittedName>
</protein>
<name>A0A1G2LVF9_9BACT</name>
<reference evidence="1 2" key="1">
    <citation type="journal article" date="2016" name="Nat. Commun.">
        <title>Thousands of microbial genomes shed light on interconnected biogeochemical processes in an aquifer system.</title>
        <authorList>
            <person name="Anantharaman K."/>
            <person name="Brown C.T."/>
            <person name="Hug L.A."/>
            <person name="Sharon I."/>
            <person name="Castelle C.J."/>
            <person name="Probst A.J."/>
            <person name="Thomas B.C."/>
            <person name="Singh A."/>
            <person name="Wilkins M.J."/>
            <person name="Karaoz U."/>
            <person name="Brodie E.L."/>
            <person name="Williams K.H."/>
            <person name="Hubbard S.S."/>
            <person name="Banfield J.F."/>
        </authorList>
    </citation>
    <scope>NUCLEOTIDE SEQUENCE [LARGE SCALE GENOMIC DNA]</scope>
</reference>
<gene>
    <name evidence="1" type="ORF">A3G49_04235</name>
</gene>
<dbReference type="Proteomes" id="UP000177171">
    <property type="component" value="Unassembled WGS sequence"/>
</dbReference>
<comment type="caution">
    <text evidence="1">The sequence shown here is derived from an EMBL/GenBank/DDBJ whole genome shotgun (WGS) entry which is preliminary data.</text>
</comment>
<organism evidence="1 2">
    <name type="scientific">Candidatus Sungbacteria bacterium RIFCSPLOWO2_12_FULL_41_11</name>
    <dbReference type="NCBI Taxonomy" id="1802286"/>
    <lineage>
        <taxon>Bacteria</taxon>
        <taxon>Candidatus Sungiibacteriota</taxon>
    </lineage>
</organism>
<evidence type="ECO:0000313" key="2">
    <source>
        <dbReference type="Proteomes" id="UP000177171"/>
    </source>
</evidence>
<accession>A0A1G2LVF9</accession>